<name>A0A7K2IN58_9ACTN</name>
<evidence type="ECO:0000313" key="2">
    <source>
        <dbReference type="EMBL" id="MYR31296.1"/>
    </source>
</evidence>
<proteinExistence type="predicted"/>
<reference evidence="2 3" key="1">
    <citation type="journal article" date="2019" name="Nat. Commun.">
        <title>The antimicrobial potential of Streptomyces from insect microbiomes.</title>
        <authorList>
            <person name="Chevrette M.G."/>
            <person name="Carlson C.M."/>
            <person name="Ortega H.E."/>
            <person name="Thomas C."/>
            <person name="Ananiev G.E."/>
            <person name="Barns K.J."/>
            <person name="Book A.J."/>
            <person name="Cagnazzo J."/>
            <person name="Carlos C."/>
            <person name="Flanigan W."/>
            <person name="Grubbs K.J."/>
            <person name="Horn H.A."/>
            <person name="Hoffmann F.M."/>
            <person name="Klassen J.L."/>
            <person name="Knack J.J."/>
            <person name="Lewin G.R."/>
            <person name="McDonald B.R."/>
            <person name="Muller L."/>
            <person name="Melo W.G.P."/>
            <person name="Pinto-Tomas A.A."/>
            <person name="Schmitz A."/>
            <person name="Wendt-Pienkowski E."/>
            <person name="Wildman S."/>
            <person name="Zhao M."/>
            <person name="Zhang F."/>
            <person name="Bugni T.S."/>
            <person name="Andes D.R."/>
            <person name="Pupo M.T."/>
            <person name="Currie C.R."/>
        </authorList>
    </citation>
    <scope>NUCLEOTIDE SEQUENCE [LARGE SCALE GENOMIC DNA]</scope>
    <source>
        <strain evidence="2 3">SID5840</strain>
    </source>
</reference>
<comment type="caution">
    <text evidence="2">The sequence shown here is derived from an EMBL/GenBank/DDBJ whole genome shotgun (WGS) entry which is preliminary data.</text>
</comment>
<dbReference type="Gene3D" id="1.10.10.10">
    <property type="entry name" value="Winged helix-like DNA-binding domain superfamily/Winged helix DNA-binding domain"/>
    <property type="match status" value="1"/>
</dbReference>
<gene>
    <name evidence="2" type="ORF">GTW20_03160</name>
</gene>
<dbReference type="InterPro" id="IPR011991">
    <property type="entry name" value="ArsR-like_HTH"/>
</dbReference>
<accession>A0A7K2IN58</accession>
<sequence>MGVYLLGMNGENPTPVPDPFEKAAVLDAHSLRGLAHPLRLRVYQFLQAAPATGKKVSIELGISSASASYHLRQLETYGFIEEDPALGTARERWWRVLHKGFRMPEHLDTEAPELSTALRHALAARWSERMAAAVDLWASQPEGWREAQFMADRVLHLNLEQMERLRAELSETLARYAHEGDPEGRAVNVQLTAFPFPETDREPFGDTEAPPGAEKGAP</sequence>
<feature type="region of interest" description="Disordered" evidence="1">
    <location>
        <begin position="195"/>
        <end position="218"/>
    </location>
</feature>
<dbReference type="CDD" id="cd00090">
    <property type="entry name" value="HTH_ARSR"/>
    <property type="match status" value="1"/>
</dbReference>
<dbReference type="Proteomes" id="UP000467124">
    <property type="component" value="Unassembled WGS sequence"/>
</dbReference>
<dbReference type="EMBL" id="WWHY01000001">
    <property type="protein sequence ID" value="MYR31296.1"/>
    <property type="molecule type" value="Genomic_DNA"/>
</dbReference>
<protein>
    <submittedName>
        <fullName evidence="2">Helix-turn-helix domain-containing protein</fullName>
    </submittedName>
</protein>
<dbReference type="InterPro" id="IPR036388">
    <property type="entry name" value="WH-like_DNA-bd_sf"/>
</dbReference>
<dbReference type="InterPro" id="IPR036390">
    <property type="entry name" value="WH_DNA-bd_sf"/>
</dbReference>
<organism evidence="2 3">
    <name type="scientific">Nocardiopsis alba</name>
    <dbReference type="NCBI Taxonomy" id="53437"/>
    <lineage>
        <taxon>Bacteria</taxon>
        <taxon>Bacillati</taxon>
        <taxon>Actinomycetota</taxon>
        <taxon>Actinomycetes</taxon>
        <taxon>Streptosporangiales</taxon>
        <taxon>Nocardiopsidaceae</taxon>
        <taxon>Nocardiopsis</taxon>
    </lineage>
</organism>
<evidence type="ECO:0000313" key="3">
    <source>
        <dbReference type="Proteomes" id="UP000467124"/>
    </source>
</evidence>
<dbReference type="Pfam" id="PF12840">
    <property type="entry name" value="HTH_20"/>
    <property type="match status" value="1"/>
</dbReference>
<evidence type="ECO:0000256" key="1">
    <source>
        <dbReference type="SAM" id="MobiDB-lite"/>
    </source>
</evidence>
<dbReference type="AlphaFoldDB" id="A0A7K2IN58"/>
<dbReference type="SUPFAM" id="SSF46785">
    <property type="entry name" value="Winged helix' DNA-binding domain"/>
    <property type="match status" value="1"/>
</dbReference>